<proteinExistence type="predicted"/>
<dbReference type="InterPro" id="IPR029063">
    <property type="entry name" value="SAM-dependent_MTases_sf"/>
</dbReference>
<dbReference type="EMBL" id="VWXX01000012">
    <property type="protein sequence ID" value="KAA6185163.1"/>
    <property type="molecule type" value="Genomic_DNA"/>
</dbReference>
<dbReference type="AlphaFoldDB" id="A0A5M8FJS6"/>
<gene>
    <name evidence="2" type="ORF">F2Q65_09650</name>
</gene>
<accession>A0A5M8FJS6</accession>
<dbReference type="Gene3D" id="3.40.50.150">
    <property type="entry name" value="Vaccinia Virus protein VP39"/>
    <property type="match status" value="1"/>
</dbReference>
<evidence type="ECO:0000259" key="1">
    <source>
        <dbReference type="Pfam" id="PF13649"/>
    </source>
</evidence>
<dbReference type="Pfam" id="PF13649">
    <property type="entry name" value="Methyltransf_25"/>
    <property type="match status" value="1"/>
</dbReference>
<evidence type="ECO:0000313" key="2">
    <source>
        <dbReference type="EMBL" id="KAA6185163.1"/>
    </source>
</evidence>
<keyword evidence="3" id="KW-1185">Reference proteome</keyword>
<dbReference type="GO" id="GO:0008168">
    <property type="term" value="F:methyltransferase activity"/>
    <property type="evidence" value="ECO:0007669"/>
    <property type="project" value="UniProtKB-KW"/>
</dbReference>
<dbReference type="RefSeq" id="WP_150092820.1">
    <property type="nucleotide sequence ID" value="NZ_JBFUOH010000059.1"/>
</dbReference>
<sequence>MPRIDVHTFYADCLKQHGATAEGLHYQSASTQQARFNVLSELLPEAVTTMTLVDVGCGFGDFHQFLQQHGRAPRRYVGIDLHEHMVEVARERTGAEILLGDVLTDPLPAADLYLCSGAMNTLTRDETRQFIRRCYQAARIGYIFNLLHGNDRSETFNYRQPAEIEAWAEELGARCRIIDGYLHQDFTAALMRPDAV</sequence>
<feature type="domain" description="Methyltransferase" evidence="1">
    <location>
        <begin position="53"/>
        <end position="139"/>
    </location>
</feature>
<protein>
    <submittedName>
        <fullName evidence="2">Class I SAM-dependent methyltransferase</fullName>
    </submittedName>
</protein>
<name>A0A5M8FJS6_9GAMM</name>
<dbReference type="InterPro" id="IPR041698">
    <property type="entry name" value="Methyltransf_25"/>
</dbReference>
<reference evidence="2 3" key="1">
    <citation type="submission" date="2019-09" db="EMBL/GenBank/DDBJ databases">
        <title>Whole-genome sequence of the purple sulfur bacterium Thiohalocapsa marina DSM 19078.</title>
        <authorList>
            <person name="Kyndt J.A."/>
            <person name="Meyer T.E."/>
        </authorList>
    </citation>
    <scope>NUCLEOTIDE SEQUENCE [LARGE SCALE GENOMIC DNA]</scope>
    <source>
        <strain evidence="2 3">DSM 19078</strain>
    </source>
</reference>
<dbReference type="SUPFAM" id="SSF53335">
    <property type="entry name" value="S-adenosyl-L-methionine-dependent methyltransferases"/>
    <property type="match status" value="1"/>
</dbReference>
<comment type="caution">
    <text evidence="2">The sequence shown here is derived from an EMBL/GenBank/DDBJ whole genome shotgun (WGS) entry which is preliminary data.</text>
</comment>
<keyword evidence="2" id="KW-0808">Transferase</keyword>
<dbReference type="CDD" id="cd02440">
    <property type="entry name" value="AdoMet_MTases"/>
    <property type="match status" value="1"/>
</dbReference>
<dbReference type="OrthoDB" id="9800454at2"/>
<organism evidence="2 3">
    <name type="scientific">Thiohalocapsa marina</name>
    <dbReference type="NCBI Taxonomy" id="424902"/>
    <lineage>
        <taxon>Bacteria</taxon>
        <taxon>Pseudomonadati</taxon>
        <taxon>Pseudomonadota</taxon>
        <taxon>Gammaproteobacteria</taxon>
        <taxon>Chromatiales</taxon>
        <taxon>Chromatiaceae</taxon>
        <taxon>Thiohalocapsa</taxon>
    </lineage>
</organism>
<evidence type="ECO:0000313" key="3">
    <source>
        <dbReference type="Proteomes" id="UP000322981"/>
    </source>
</evidence>
<dbReference type="GO" id="GO:0032259">
    <property type="term" value="P:methylation"/>
    <property type="evidence" value="ECO:0007669"/>
    <property type="project" value="UniProtKB-KW"/>
</dbReference>
<keyword evidence="2" id="KW-0489">Methyltransferase</keyword>
<dbReference type="Proteomes" id="UP000322981">
    <property type="component" value="Unassembled WGS sequence"/>
</dbReference>